<comment type="caution">
    <text evidence="5">The sequence shown here is derived from an EMBL/GenBank/DDBJ whole genome shotgun (WGS) entry which is preliminary data.</text>
</comment>
<organism evidence="5 6">
    <name type="scientific">Devosia insulae DS-56</name>
    <dbReference type="NCBI Taxonomy" id="1116389"/>
    <lineage>
        <taxon>Bacteria</taxon>
        <taxon>Pseudomonadati</taxon>
        <taxon>Pseudomonadota</taxon>
        <taxon>Alphaproteobacteria</taxon>
        <taxon>Hyphomicrobiales</taxon>
        <taxon>Devosiaceae</taxon>
        <taxon>Devosia</taxon>
    </lineage>
</organism>
<proteinExistence type="inferred from homology"/>
<evidence type="ECO:0000256" key="1">
    <source>
        <dbReference type="ARBA" id="ARBA00007734"/>
    </source>
</evidence>
<evidence type="ECO:0000313" key="5">
    <source>
        <dbReference type="EMBL" id="OEO28276.1"/>
    </source>
</evidence>
<comment type="similarity">
    <text evidence="2">Belongs to the virb1 family.</text>
</comment>
<dbReference type="InterPro" id="IPR008939">
    <property type="entry name" value="Lytic_TGlycosylase_superhlx_U"/>
</dbReference>
<evidence type="ECO:0000256" key="2">
    <source>
        <dbReference type="ARBA" id="ARBA00009387"/>
    </source>
</evidence>
<dbReference type="Gene3D" id="1.10.530.10">
    <property type="match status" value="1"/>
</dbReference>
<keyword evidence="6" id="KW-1185">Reference proteome</keyword>
<dbReference type="RefSeq" id="WP_069912418.1">
    <property type="nucleotide sequence ID" value="NZ_LAJE02000385.1"/>
</dbReference>
<dbReference type="InterPro" id="IPR023346">
    <property type="entry name" value="Lysozyme-like_dom_sf"/>
</dbReference>
<dbReference type="SUPFAM" id="SSF48435">
    <property type="entry name" value="Bacterial muramidases"/>
    <property type="match status" value="1"/>
</dbReference>
<dbReference type="GO" id="GO:0042597">
    <property type="term" value="C:periplasmic space"/>
    <property type="evidence" value="ECO:0007669"/>
    <property type="project" value="InterPro"/>
</dbReference>
<dbReference type="Gene3D" id="1.25.20.10">
    <property type="entry name" value="Bacterial muramidases"/>
    <property type="match status" value="1"/>
</dbReference>
<dbReference type="CDD" id="cd13401">
    <property type="entry name" value="Slt70-like"/>
    <property type="match status" value="1"/>
</dbReference>
<dbReference type="AlphaFoldDB" id="A0A1E5XI64"/>
<dbReference type="PANTHER" id="PTHR37423">
    <property type="entry name" value="SOLUBLE LYTIC MUREIN TRANSGLYCOSYLASE-RELATED"/>
    <property type="match status" value="1"/>
</dbReference>
<dbReference type="OrthoDB" id="9815002at2"/>
<dbReference type="EMBL" id="LAJE02000385">
    <property type="protein sequence ID" value="OEO28276.1"/>
    <property type="molecule type" value="Genomic_DNA"/>
</dbReference>
<dbReference type="InterPro" id="IPR008258">
    <property type="entry name" value="Transglycosylase_SLT_dom_1"/>
</dbReference>
<feature type="domain" description="Transglycosylase SLT" evidence="4">
    <location>
        <begin position="547"/>
        <end position="648"/>
    </location>
</feature>
<dbReference type="Proteomes" id="UP000095463">
    <property type="component" value="Unassembled WGS sequence"/>
</dbReference>
<protein>
    <recommendedName>
        <fullName evidence="4">Transglycosylase SLT domain-containing protein</fullName>
    </recommendedName>
</protein>
<keyword evidence="3" id="KW-0732">Signal</keyword>
<dbReference type="SUPFAM" id="SSF53955">
    <property type="entry name" value="Lysozyme-like"/>
    <property type="match status" value="1"/>
</dbReference>
<evidence type="ECO:0000256" key="3">
    <source>
        <dbReference type="ARBA" id="ARBA00022729"/>
    </source>
</evidence>
<accession>A0A1E5XI64</accession>
<sequence length="702" mass="75511">MVVARGARRLIATGIVGFGVLGAATLPILLSRANDAATVDVVKPVTQPAPTPAVEASLVDPLTTGSIPAKAPVADLKAASAPFKEALEQLADGKQADAFAQASAIADTAERHAIQWAAIFYGNGEVPAASVQQFITDAPDFATSPVFKTRLEEALTKEKADGATLIKALGGAMPNTLSAQIALAEAYVASGETERAARIARAIWTENFLDKATEAKVLSRLGSLLDRDAHWARAMHLMMHDRATGVARLMQYMTPAQKSLALARNAVSRNAKDAKKLLDAVDPSMRGNSVYQFSRAQRARQFELWDDAITWLDKAKGEPVDAAEFWYERRALARQLLALGEVKRAYKAADGYREGPDGRLVEAHFHAGWIALAFLKDAKAAAPHFEEMIEHSTLPDSVTQANYWLGRARQALGDEAGAAEAFSKAAAFGTIYYGQLARSALGKPSTELRDMPAWKQAEAGFDNREPVRAVRLLADNGHKELAVPLLRSFAESFSDGADLLLSAKLAQSLDAHHLAIAIADTAEKRGTPLDLFNFPKDGLPSTKLAAMDTAAIYAITRQESRFQVDAISSAGARGLMQLMPATAKETAGKLGVKYSASRLTSDGEYNALLGSTYLKAQLERFDGSLLLAAAAYNAGAGNARKWVNTFGDPRSDAIDPVVWVELIPVQETRTYVKRVLGNYLVYRARLGQDDLSIGEALRKIPG</sequence>
<evidence type="ECO:0000313" key="6">
    <source>
        <dbReference type="Proteomes" id="UP000095463"/>
    </source>
</evidence>
<evidence type="ECO:0000259" key="4">
    <source>
        <dbReference type="Pfam" id="PF01464"/>
    </source>
</evidence>
<dbReference type="PANTHER" id="PTHR37423:SF2">
    <property type="entry name" value="MEMBRANE-BOUND LYTIC MUREIN TRANSGLYCOSYLASE C"/>
    <property type="match status" value="1"/>
</dbReference>
<comment type="similarity">
    <text evidence="1">Belongs to the transglycosylase Slt family.</text>
</comment>
<dbReference type="GO" id="GO:0004553">
    <property type="term" value="F:hydrolase activity, hydrolyzing O-glycosyl compounds"/>
    <property type="evidence" value="ECO:0007669"/>
    <property type="project" value="InterPro"/>
</dbReference>
<reference evidence="5 6" key="1">
    <citation type="journal article" date="2015" name="Genome Announc.">
        <title>Genome Assemblies of Three Soil-Associated Devosia species: D. insulae, D. limi, and D. soli.</title>
        <authorList>
            <person name="Hassan Y.I."/>
            <person name="Lepp D."/>
            <person name="Zhou T."/>
        </authorList>
    </citation>
    <scope>NUCLEOTIDE SEQUENCE [LARGE SCALE GENOMIC DNA]</scope>
    <source>
        <strain evidence="5 6">DS-56</strain>
    </source>
</reference>
<name>A0A1E5XI64_9HYPH</name>
<gene>
    <name evidence="5" type="ORF">VW23_005600</name>
</gene>
<dbReference type="Pfam" id="PF01464">
    <property type="entry name" value="SLT"/>
    <property type="match status" value="1"/>
</dbReference>